<dbReference type="AlphaFoldDB" id="A0A1H1YVP9"/>
<dbReference type="GO" id="GO:0008233">
    <property type="term" value="F:peptidase activity"/>
    <property type="evidence" value="ECO:0007669"/>
    <property type="project" value="UniProtKB-KW"/>
</dbReference>
<sequence length="245" mass="28500">MEETINKFAEEILDFKNYPNLIVFQNKKIREKLVLLFMTYFFIFLLIVLSGLIILGTDFIVSNVLHFKNIHNQDTTQLKVEFTKFGLVKGALVMGLLGPLIEETIFRLPLSLNKYHIAIALSLAMLFFSGKIYTLQYIDWAFATRLLIAIALFLIIVKWMPANLSQVDNKYKTFINISSIALFGLVHITNYSPIQWPIFFLYPIYVLPQICLGWGLTYIRFRNGFFWGLLLHCFLNIISYVVTFL</sequence>
<keyword evidence="3" id="KW-1185">Reference proteome</keyword>
<dbReference type="Proteomes" id="UP000199679">
    <property type="component" value="Chromosome I"/>
</dbReference>
<keyword evidence="1" id="KW-1133">Transmembrane helix</keyword>
<feature type="transmembrane region" description="Helical" evidence="1">
    <location>
        <begin position="224"/>
        <end position="242"/>
    </location>
</feature>
<feature type="transmembrane region" description="Helical" evidence="1">
    <location>
        <begin position="113"/>
        <end position="134"/>
    </location>
</feature>
<dbReference type="RefSeq" id="WP_091374011.1">
    <property type="nucleotide sequence ID" value="NZ_LT629740.1"/>
</dbReference>
<accession>A0A1H1YVP9</accession>
<name>A0A1H1YVP9_MUCMA</name>
<dbReference type="OrthoDB" id="1443714at2"/>
<feature type="transmembrane region" description="Helical" evidence="1">
    <location>
        <begin position="198"/>
        <end position="217"/>
    </location>
</feature>
<feature type="transmembrane region" description="Helical" evidence="1">
    <location>
        <begin position="33"/>
        <end position="62"/>
    </location>
</feature>
<feature type="transmembrane region" description="Helical" evidence="1">
    <location>
        <begin position="140"/>
        <end position="161"/>
    </location>
</feature>
<evidence type="ECO:0000256" key="1">
    <source>
        <dbReference type="SAM" id="Phobius"/>
    </source>
</evidence>
<dbReference type="STRING" id="652787.SAMN05216490_2867"/>
<keyword evidence="2" id="KW-0378">Hydrolase</keyword>
<gene>
    <name evidence="2" type="ORF">SAMN05216490_2867</name>
</gene>
<keyword evidence="1" id="KW-0472">Membrane</keyword>
<organism evidence="2 3">
    <name type="scientific">Mucilaginibacter mallensis</name>
    <dbReference type="NCBI Taxonomy" id="652787"/>
    <lineage>
        <taxon>Bacteria</taxon>
        <taxon>Pseudomonadati</taxon>
        <taxon>Bacteroidota</taxon>
        <taxon>Sphingobacteriia</taxon>
        <taxon>Sphingobacteriales</taxon>
        <taxon>Sphingobacteriaceae</taxon>
        <taxon>Mucilaginibacter</taxon>
    </lineage>
</organism>
<keyword evidence="1" id="KW-0812">Transmembrane</keyword>
<protein>
    <submittedName>
        <fullName evidence="2">CAAX protease self-immunity</fullName>
    </submittedName>
</protein>
<proteinExistence type="predicted"/>
<dbReference type="GO" id="GO:0006508">
    <property type="term" value="P:proteolysis"/>
    <property type="evidence" value="ECO:0007669"/>
    <property type="project" value="UniProtKB-KW"/>
</dbReference>
<evidence type="ECO:0000313" key="3">
    <source>
        <dbReference type="Proteomes" id="UP000199679"/>
    </source>
</evidence>
<evidence type="ECO:0000313" key="2">
    <source>
        <dbReference type="EMBL" id="SDT25478.1"/>
    </source>
</evidence>
<keyword evidence="2" id="KW-0645">Protease</keyword>
<dbReference type="EMBL" id="LT629740">
    <property type="protein sequence ID" value="SDT25478.1"/>
    <property type="molecule type" value="Genomic_DNA"/>
</dbReference>
<reference evidence="2 3" key="1">
    <citation type="submission" date="2016-10" db="EMBL/GenBank/DDBJ databases">
        <authorList>
            <person name="de Groot N.N."/>
        </authorList>
    </citation>
    <scope>NUCLEOTIDE SEQUENCE [LARGE SCALE GENOMIC DNA]</scope>
    <source>
        <strain evidence="2 3">MP1X4</strain>
    </source>
</reference>